<protein>
    <submittedName>
        <fullName evidence="2">Uncharacterized protein</fullName>
    </submittedName>
</protein>
<comment type="caution">
    <text evidence="2">The sequence shown here is derived from an EMBL/GenBank/DDBJ whole genome shotgun (WGS) entry which is preliminary data.</text>
</comment>
<gene>
    <name evidence="2" type="ORF">OS493_030341</name>
</gene>
<evidence type="ECO:0000256" key="1">
    <source>
        <dbReference type="SAM" id="MobiDB-lite"/>
    </source>
</evidence>
<dbReference type="OrthoDB" id="5977346at2759"/>
<feature type="region of interest" description="Disordered" evidence="1">
    <location>
        <begin position="71"/>
        <end position="99"/>
    </location>
</feature>
<organism evidence="2 3">
    <name type="scientific">Desmophyllum pertusum</name>
    <dbReference type="NCBI Taxonomy" id="174260"/>
    <lineage>
        <taxon>Eukaryota</taxon>
        <taxon>Metazoa</taxon>
        <taxon>Cnidaria</taxon>
        <taxon>Anthozoa</taxon>
        <taxon>Hexacorallia</taxon>
        <taxon>Scleractinia</taxon>
        <taxon>Caryophylliina</taxon>
        <taxon>Caryophylliidae</taxon>
        <taxon>Desmophyllum</taxon>
    </lineage>
</organism>
<evidence type="ECO:0000313" key="3">
    <source>
        <dbReference type="Proteomes" id="UP001163046"/>
    </source>
</evidence>
<dbReference type="AlphaFoldDB" id="A0A9W9ZKV4"/>
<name>A0A9W9ZKV4_9CNID</name>
<sequence length="177" mass="20476">MEVLDEEADISMRRHRDEKSNIQQIVHHLNFQREGLTPLGSVIAGDTHHLASSRGMQAESDCRKIKSIRRPLAPETTRDHGNRPAIQSNLQSNEGSSVVPRTVEREILRRQTMRLKTKRQDQERSVKQREMQLEDTVGVYTRINMIKGSLNYKGKPRHRYEKSRKAIAFSKLSLVHT</sequence>
<dbReference type="EMBL" id="MU825905">
    <property type="protein sequence ID" value="KAJ7383185.1"/>
    <property type="molecule type" value="Genomic_DNA"/>
</dbReference>
<keyword evidence="3" id="KW-1185">Reference proteome</keyword>
<evidence type="ECO:0000313" key="2">
    <source>
        <dbReference type="EMBL" id="KAJ7383185.1"/>
    </source>
</evidence>
<feature type="compositionally biased region" description="Polar residues" evidence="1">
    <location>
        <begin position="85"/>
        <end position="96"/>
    </location>
</feature>
<reference evidence="2" key="1">
    <citation type="submission" date="2023-01" db="EMBL/GenBank/DDBJ databases">
        <title>Genome assembly of the deep-sea coral Lophelia pertusa.</title>
        <authorList>
            <person name="Herrera S."/>
            <person name="Cordes E."/>
        </authorList>
    </citation>
    <scope>NUCLEOTIDE SEQUENCE</scope>
    <source>
        <strain evidence="2">USNM1676648</strain>
        <tissue evidence="2">Polyp</tissue>
    </source>
</reference>
<dbReference type="Proteomes" id="UP001163046">
    <property type="component" value="Unassembled WGS sequence"/>
</dbReference>
<proteinExistence type="predicted"/>
<accession>A0A9W9ZKV4</accession>